<proteinExistence type="predicted"/>
<organism evidence="1 2">
    <name type="scientific">Paramecium sonneborni</name>
    <dbReference type="NCBI Taxonomy" id="65129"/>
    <lineage>
        <taxon>Eukaryota</taxon>
        <taxon>Sar</taxon>
        <taxon>Alveolata</taxon>
        <taxon>Ciliophora</taxon>
        <taxon>Intramacronucleata</taxon>
        <taxon>Oligohymenophorea</taxon>
        <taxon>Peniculida</taxon>
        <taxon>Parameciidae</taxon>
        <taxon>Paramecium</taxon>
    </lineage>
</organism>
<dbReference type="AlphaFoldDB" id="A0A8S1MH62"/>
<evidence type="ECO:0000313" key="1">
    <source>
        <dbReference type="EMBL" id="CAD8079757.1"/>
    </source>
</evidence>
<keyword evidence="2" id="KW-1185">Reference proteome</keyword>
<protein>
    <submittedName>
        <fullName evidence="1">Uncharacterized protein</fullName>
    </submittedName>
</protein>
<accession>A0A8S1MH62</accession>
<name>A0A8S1MH62_9CILI</name>
<dbReference type="OrthoDB" id="304241at2759"/>
<comment type="caution">
    <text evidence="1">The sequence shown here is derived from an EMBL/GenBank/DDBJ whole genome shotgun (WGS) entry which is preliminary data.</text>
</comment>
<dbReference type="EMBL" id="CAJJDN010000039">
    <property type="protein sequence ID" value="CAD8079757.1"/>
    <property type="molecule type" value="Genomic_DNA"/>
</dbReference>
<evidence type="ECO:0000313" key="2">
    <source>
        <dbReference type="Proteomes" id="UP000692954"/>
    </source>
</evidence>
<sequence length="310" mass="37159">MKVAVRDLINILKIDFQMSLILKHSTHKLELQPTYDAFLEHMKKVYKQPEETRYIYSDNNGQNFIVQSKEQYDLMLKCQKDKPTHKELRQVDIKRKNKNENEEEEKSLVFINLNGEQEIIDLPSNFEDFSRKMQNSFDQKKDARYSYQDNNNQSITVETSSQYDEMMGFFKQRASQRILKVKDAEEDLDNEMQIMNDTIYPELFFGEKKYIDCVCKKLGKSSIDCKYCNGKAQIDYKQQGWYRELNQEFRLIIIKNYPKIKEYIKNNHKVDIRNFAQWLEFHSKLLNQQQDFILQHYPNLSAQSSSNQKL</sequence>
<dbReference type="Proteomes" id="UP000692954">
    <property type="component" value="Unassembled WGS sequence"/>
</dbReference>
<gene>
    <name evidence="1" type="ORF">PSON_ATCC_30995.1.T0390273</name>
</gene>
<reference evidence="1" key="1">
    <citation type="submission" date="2021-01" db="EMBL/GenBank/DDBJ databases">
        <authorList>
            <consortium name="Genoscope - CEA"/>
            <person name="William W."/>
        </authorList>
    </citation>
    <scope>NUCLEOTIDE SEQUENCE</scope>
</reference>